<dbReference type="PANTHER" id="PTHR43304:SF1">
    <property type="entry name" value="PAC DOMAIN-CONTAINING PROTEIN"/>
    <property type="match status" value="1"/>
</dbReference>
<keyword evidence="3" id="KW-0597">Phosphoprotein</keyword>
<dbReference type="InterPro" id="IPR000700">
    <property type="entry name" value="PAS-assoc_C"/>
</dbReference>
<dbReference type="InterPro" id="IPR036097">
    <property type="entry name" value="HisK_dim/P_sf"/>
</dbReference>
<name>A0ABP8Q996_9BACT</name>
<feature type="domain" description="PAS" evidence="7">
    <location>
        <begin position="126"/>
        <end position="200"/>
    </location>
</feature>
<keyword evidence="5" id="KW-0418">Kinase</keyword>
<accession>A0ABP8Q996</accession>
<organism evidence="9 10">
    <name type="scientific">Hymenobacter ginsengisoli</name>
    <dbReference type="NCBI Taxonomy" id="1051626"/>
    <lineage>
        <taxon>Bacteria</taxon>
        <taxon>Pseudomonadati</taxon>
        <taxon>Bacteroidota</taxon>
        <taxon>Cytophagia</taxon>
        <taxon>Cytophagales</taxon>
        <taxon>Hymenobacteraceae</taxon>
        <taxon>Hymenobacter</taxon>
    </lineage>
</organism>
<feature type="domain" description="Histidine kinase" evidence="6">
    <location>
        <begin position="401"/>
        <end position="617"/>
    </location>
</feature>
<dbReference type="PROSITE" id="PS50112">
    <property type="entry name" value="PAS"/>
    <property type="match status" value="1"/>
</dbReference>
<evidence type="ECO:0000256" key="4">
    <source>
        <dbReference type="ARBA" id="ARBA00022679"/>
    </source>
</evidence>
<comment type="caution">
    <text evidence="9">The sequence shown here is derived from an EMBL/GenBank/DDBJ whole genome shotgun (WGS) entry which is preliminary data.</text>
</comment>
<dbReference type="Gene3D" id="3.30.450.20">
    <property type="entry name" value="PAS domain"/>
    <property type="match status" value="3"/>
</dbReference>
<dbReference type="CDD" id="cd00130">
    <property type="entry name" value="PAS"/>
    <property type="match status" value="1"/>
</dbReference>
<evidence type="ECO:0000313" key="10">
    <source>
        <dbReference type="Proteomes" id="UP001501243"/>
    </source>
</evidence>
<keyword evidence="10" id="KW-1185">Reference proteome</keyword>
<dbReference type="Pfam" id="PF02518">
    <property type="entry name" value="HATPase_c"/>
    <property type="match status" value="1"/>
</dbReference>
<evidence type="ECO:0000256" key="1">
    <source>
        <dbReference type="ARBA" id="ARBA00000085"/>
    </source>
</evidence>
<dbReference type="EMBL" id="BAABGQ010000005">
    <property type="protein sequence ID" value="GAA4498821.1"/>
    <property type="molecule type" value="Genomic_DNA"/>
</dbReference>
<dbReference type="CDD" id="cd00082">
    <property type="entry name" value="HisKA"/>
    <property type="match status" value="1"/>
</dbReference>
<protein>
    <recommendedName>
        <fullName evidence="2">histidine kinase</fullName>
        <ecNumber evidence="2">2.7.13.3</ecNumber>
    </recommendedName>
</protein>
<dbReference type="SMART" id="SM00091">
    <property type="entry name" value="PAS"/>
    <property type="match status" value="3"/>
</dbReference>
<dbReference type="Gene3D" id="3.30.565.10">
    <property type="entry name" value="Histidine kinase-like ATPase, C-terminal domain"/>
    <property type="match status" value="1"/>
</dbReference>
<dbReference type="Pfam" id="PF08448">
    <property type="entry name" value="PAS_4"/>
    <property type="match status" value="2"/>
</dbReference>
<feature type="domain" description="PAC" evidence="8">
    <location>
        <begin position="201"/>
        <end position="254"/>
    </location>
</feature>
<dbReference type="Pfam" id="PF08447">
    <property type="entry name" value="PAS_3"/>
    <property type="match status" value="1"/>
</dbReference>
<proteinExistence type="predicted"/>
<keyword evidence="4" id="KW-0808">Transferase</keyword>
<dbReference type="InterPro" id="IPR003594">
    <property type="entry name" value="HATPase_dom"/>
</dbReference>
<dbReference type="InterPro" id="IPR003661">
    <property type="entry name" value="HisK_dim/P_dom"/>
</dbReference>
<dbReference type="RefSeq" id="WP_208130677.1">
    <property type="nucleotide sequence ID" value="NZ_BAABGQ010000005.1"/>
</dbReference>
<dbReference type="SMART" id="SM00086">
    <property type="entry name" value="PAC"/>
    <property type="match status" value="2"/>
</dbReference>
<dbReference type="InterPro" id="IPR000014">
    <property type="entry name" value="PAS"/>
</dbReference>
<dbReference type="SMART" id="SM00387">
    <property type="entry name" value="HATPase_c"/>
    <property type="match status" value="1"/>
</dbReference>
<dbReference type="InterPro" id="IPR013656">
    <property type="entry name" value="PAS_4"/>
</dbReference>
<reference evidence="10" key="1">
    <citation type="journal article" date="2019" name="Int. J. Syst. Evol. Microbiol.">
        <title>The Global Catalogue of Microorganisms (GCM) 10K type strain sequencing project: providing services to taxonomists for standard genome sequencing and annotation.</title>
        <authorList>
            <consortium name="The Broad Institute Genomics Platform"/>
            <consortium name="The Broad Institute Genome Sequencing Center for Infectious Disease"/>
            <person name="Wu L."/>
            <person name="Ma J."/>
        </authorList>
    </citation>
    <scope>NUCLEOTIDE SEQUENCE [LARGE SCALE GENOMIC DNA]</scope>
    <source>
        <strain evidence="10">JCM 17841</strain>
    </source>
</reference>
<evidence type="ECO:0000259" key="7">
    <source>
        <dbReference type="PROSITE" id="PS50112"/>
    </source>
</evidence>
<dbReference type="Gene3D" id="1.10.287.130">
    <property type="match status" value="1"/>
</dbReference>
<dbReference type="PRINTS" id="PR00344">
    <property type="entry name" value="BCTRLSENSOR"/>
</dbReference>
<dbReference type="InterPro" id="IPR036890">
    <property type="entry name" value="HATPase_C_sf"/>
</dbReference>
<comment type="catalytic activity">
    <reaction evidence="1">
        <text>ATP + protein L-histidine = ADP + protein N-phospho-L-histidine.</text>
        <dbReference type="EC" id="2.7.13.3"/>
    </reaction>
</comment>
<dbReference type="SUPFAM" id="SSF55874">
    <property type="entry name" value="ATPase domain of HSP90 chaperone/DNA topoisomerase II/histidine kinase"/>
    <property type="match status" value="1"/>
</dbReference>
<dbReference type="InterPro" id="IPR013655">
    <property type="entry name" value="PAS_fold_3"/>
</dbReference>
<feature type="domain" description="PAC" evidence="8">
    <location>
        <begin position="331"/>
        <end position="383"/>
    </location>
</feature>
<dbReference type="InterPro" id="IPR005467">
    <property type="entry name" value="His_kinase_dom"/>
</dbReference>
<dbReference type="InterPro" id="IPR035965">
    <property type="entry name" value="PAS-like_dom_sf"/>
</dbReference>
<evidence type="ECO:0000256" key="5">
    <source>
        <dbReference type="ARBA" id="ARBA00022777"/>
    </source>
</evidence>
<dbReference type="InterPro" id="IPR004358">
    <property type="entry name" value="Sig_transdc_His_kin-like_C"/>
</dbReference>
<evidence type="ECO:0000259" key="8">
    <source>
        <dbReference type="PROSITE" id="PS50113"/>
    </source>
</evidence>
<dbReference type="PANTHER" id="PTHR43304">
    <property type="entry name" value="PHYTOCHROME-LIKE PROTEIN CPH1"/>
    <property type="match status" value="1"/>
</dbReference>
<dbReference type="SUPFAM" id="SSF55785">
    <property type="entry name" value="PYP-like sensor domain (PAS domain)"/>
    <property type="match status" value="3"/>
</dbReference>
<gene>
    <name evidence="9" type="ORF">GCM10023172_16490</name>
</gene>
<dbReference type="SUPFAM" id="SSF47384">
    <property type="entry name" value="Homodimeric domain of signal transducing histidine kinase"/>
    <property type="match status" value="1"/>
</dbReference>
<dbReference type="InterPro" id="IPR052162">
    <property type="entry name" value="Sensor_kinase/Photoreceptor"/>
</dbReference>
<sequence length="622" mass="68737">MPTRDQPAAQALFEHSAEAAFVLNPLGVYQQVTARFAQLLGQPAAQLVGSSFVASLDPAQARLHQHQLARAAAGAVVRYQAPVWGPAGPVEVEFQLLPPLAPGSACYGLAHPLAERLHLSTTLLERERQLSVVFDNLADVTFVLAVEPDGRFRFVFVNEAFYRTTGLLVSHVTGRYAEEIIPEPALSLVLGHYRQAVASGQRVMWQETSVYPNGQVTGEVSITPVHNELGECFQLVGVVHDLTKEKQVEEALRRSNERFRYALKATSDAIYDWNVADDTLYWGEGWAERFGYELTPQPAPLGQWAAAVHPDDQARVVEGRRQAITADAPLWEAEYRLRRADGAWASVLDRGYLLRTAEGRAVRMLGAIQDVTERERAAAQQRLLTQRLSRQNADLQQFGYIVSHNLRSPLANALGYADLLPSLPAGTPVFAEALQHLAATLRQFDQVVTDVNGILALRDEQAGYHPELVDVAAVCQLALLDLQEPLRACGGEFESHLPATLRLPGSRAYFHSIFHNLFSNAIKYRSEARALRLQVASHTSPTGEVTLTVRDNGRGFDQQRVGTDMFQLYRRFHHGPAGRGIGLFLVKTHVEAMGGRISVRSEVEVGTEFTLSFPMNYDADAL</sequence>
<dbReference type="PROSITE" id="PS50109">
    <property type="entry name" value="HIS_KIN"/>
    <property type="match status" value="1"/>
</dbReference>
<dbReference type="Proteomes" id="UP001501243">
    <property type="component" value="Unassembled WGS sequence"/>
</dbReference>
<evidence type="ECO:0000256" key="2">
    <source>
        <dbReference type="ARBA" id="ARBA00012438"/>
    </source>
</evidence>
<evidence type="ECO:0000256" key="3">
    <source>
        <dbReference type="ARBA" id="ARBA00022553"/>
    </source>
</evidence>
<evidence type="ECO:0000313" key="9">
    <source>
        <dbReference type="EMBL" id="GAA4498821.1"/>
    </source>
</evidence>
<dbReference type="NCBIfam" id="TIGR00229">
    <property type="entry name" value="sensory_box"/>
    <property type="match status" value="2"/>
</dbReference>
<dbReference type="InterPro" id="IPR001610">
    <property type="entry name" value="PAC"/>
</dbReference>
<dbReference type="Gene3D" id="2.10.70.100">
    <property type="match status" value="1"/>
</dbReference>
<dbReference type="EC" id="2.7.13.3" evidence="2"/>
<evidence type="ECO:0000259" key="6">
    <source>
        <dbReference type="PROSITE" id="PS50109"/>
    </source>
</evidence>
<dbReference type="PROSITE" id="PS50113">
    <property type="entry name" value="PAC"/>
    <property type="match status" value="2"/>
</dbReference>